<gene>
    <name evidence="1" type="ORF">EV690_0844</name>
</gene>
<dbReference type="InterPro" id="IPR042268">
    <property type="entry name" value="BamC_C"/>
</dbReference>
<name>A0A4R1K462_9GAMM</name>
<dbReference type="AlphaFoldDB" id="A0A4R1K462"/>
<dbReference type="EMBL" id="SMGD01000011">
    <property type="protein sequence ID" value="TCK58707.1"/>
    <property type="molecule type" value="Genomic_DNA"/>
</dbReference>
<dbReference type="Gene3D" id="3.30.310.170">
    <property type="entry name" value="Outer membrane protein assembly factor BamC"/>
    <property type="match status" value="1"/>
</dbReference>
<reference evidence="1 2" key="1">
    <citation type="submission" date="2019-03" db="EMBL/GenBank/DDBJ databases">
        <title>Genomic Encyclopedia of Type Strains, Phase IV (KMG-IV): sequencing the most valuable type-strain genomes for metagenomic binning, comparative biology and taxonomic classification.</title>
        <authorList>
            <person name="Goeker M."/>
        </authorList>
    </citation>
    <scope>NUCLEOTIDE SEQUENCE [LARGE SCALE GENOMIC DNA]</scope>
    <source>
        <strain evidence="1 2">DSM 18577</strain>
    </source>
</reference>
<dbReference type="Proteomes" id="UP000295565">
    <property type="component" value="Unassembled WGS sequence"/>
</dbReference>
<evidence type="ECO:0000313" key="1">
    <source>
        <dbReference type="EMBL" id="TCK58707.1"/>
    </source>
</evidence>
<sequence length="370" mass="41512">MFVSSRVRLLIVGSVSVWLSACSSNSHPGRALHGFDYLNAKTSAPLVVPAPYPKPQIARDYEIPALKPNYRYTQWVGSKVNIQPPEQIIDLVSGELQVHNQQPAYMFEHSSAQSKAQTQQWFITILRAYTRHFGGNLVQQKADPLTFSSGMLTEKRHIDNGFFDSKDIVFKSKFTYEVNVSQSGRSVTLTPHLLYYRRDPREYEQLTNQIKHRLEIKELNRVIAFVANYQHTHKARTMQSKAMSVAMRSIDLQMQNNEGVATLIAKASVPETIRALEKALSVLGFKITAFVSEAGKMTVDYDQPSSSKLADYGVKPVQLGEDKYYLTIGGNDGNTQITISDDDGVLSPARLNKIYPALKHLLATMSKPQS</sequence>
<keyword evidence="2" id="KW-1185">Reference proteome</keyword>
<proteinExistence type="predicted"/>
<protein>
    <submittedName>
        <fullName evidence="1">Beta-barrel assembly machine subunit BamC</fullName>
    </submittedName>
</protein>
<evidence type="ECO:0000313" key="2">
    <source>
        <dbReference type="Proteomes" id="UP000295565"/>
    </source>
</evidence>
<dbReference type="RefSeq" id="WP_165872655.1">
    <property type="nucleotide sequence ID" value="NZ_OU594967.1"/>
</dbReference>
<comment type="caution">
    <text evidence="1">The sequence shown here is derived from an EMBL/GenBank/DDBJ whole genome shotgun (WGS) entry which is preliminary data.</text>
</comment>
<dbReference type="PROSITE" id="PS51257">
    <property type="entry name" value="PROKAR_LIPOPROTEIN"/>
    <property type="match status" value="1"/>
</dbReference>
<dbReference type="Pfam" id="PF06804">
    <property type="entry name" value="Lipoprotein_18"/>
    <property type="match status" value="1"/>
</dbReference>
<accession>A0A4R1K462</accession>
<dbReference type="InterPro" id="IPR010653">
    <property type="entry name" value="NlpB/DapX"/>
</dbReference>
<organism evidence="1 2">
    <name type="scientific">Celerinatantimonas diazotrophica</name>
    <dbReference type="NCBI Taxonomy" id="412034"/>
    <lineage>
        <taxon>Bacteria</taxon>
        <taxon>Pseudomonadati</taxon>
        <taxon>Pseudomonadota</taxon>
        <taxon>Gammaproteobacteria</taxon>
        <taxon>Celerinatantimonadaceae</taxon>
        <taxon>Celerinatantimonas</taxon>
    </lineage>
</organism>